<dbReference type="AlphaFoldDB" id="A0A8T0TZT2"/>
<organism evidence="3 4">
    <name type="scientific">Panicum virgatum</name>
    <name type="common">Blackwell switchgrass</name>
    <dbReference type="NCBI Taxonomy" id="38727"/>
    <lineage>
        <taxon>Eukaryota</taxon>
        <taxon>Viridiplantae</taxon>
        <taxon>Streptophyta</taxon>
        <taxon>Embryophyta</taxon>
        <taxon>Tracheophyta</taxon>
        <taxon>Spermatophyta</taxon>
        <taxon>Magnoliopsida</taxon>
        <taxon>Liliopsida</taxon>
        <taxon>Poales</taxon>
        <taxon>Poaceae</taxon>
        <taxon>PACMAD clade</taxon>
        <taxon>Panicoideae</taxon>
        <taxon>Panicodae</taxon>
        <taxon>Paniceae</taxon>
        <taxon>Panicinae</taxon>
        <taxon>Panicum</taxon>
        <taxon>Panicum sect. Hiantes</taxon>
    </lineage>
</organism>
<evidence type="ECO:0000256" key="1">
    <source>
        <dbReference type="SAM" id="MobiDB-lite"/>
    </source>
</evidence>
<comment type="caution">
    <text evidence="3">The sequence shown here is derived from an EMBL/GenBank/DDBJ whole genome shotgun (WGS) entry which is preliminary data.</text>
</comment>
<dbReference type="Proteomes" id="UP000823388">
    <property type="component" value="Chromosome 4K"/>
</dbReference>
<feature type="domain" description="Rhodanese" evidence="2">
    <location>
        <begin position="133"/>
        <end position="233"/>
    </location>
</feature>
<dbReference type="PANTHER" id="PTHR45431:SF3">
    <property type="entry name" value="RHODANESE-LIKE DOMAIN-CONTAINING PROTEIN 15, CHLOROPLASTIC"/>
    <property type="match status" value="1"/>
</dbReference>
<gene>
    <name evidence="3" type="ORF">PVAP13_4KG380603</name>
</gene>
<dbReference type="Gene3D" id="3.40.250.10">
    <property type="entry name" value="Rhodanese-like domain"/>
    <property type="match status" value="1"/>
</dbReference>
<dbReference type="Pfam" id="PF00581">
    <property type="entry name" value="Rhodanese"/>
    <property type="match status" value="1"/>
</dbReference>
<evidence type="ECO:0000259" key="2">
    <source>
        <dbReference type="PROSITE" id="PS50206"/>
    </source>
</evidence>
<dbReference type="SMART" id="SM00450">
    <property type="entry name" value="RHOD"/>
    <property type="match status" value="1"/>
</dbReference>
<dbReference type="InterPro" id="IPR052367">
    <property type="entry name" value="Thiosulfate_ST/Rhodanese-like"/>
</dbReference>
<accession>A0A8T0TZT2</accession>
<dbReference type="PROSITE" id="PS50206">
    <property type="entry name" value="RHODANESE_3"/>
    <property type="match status" value="1"/>
</dbReference>
<dbReference type="PANTHER" id="PTHR45431">
    <property type="entry name" value="RHODANESE-LIKE DOMAIN-CONTAINING PROTEIN 15, CHLOROPLASTIC"/>
    <property type="match status" value="1"/>
</dbReference>
<dbReference type="SUPFAM" id="SSF52821">
    <property type="entry name" value="Rhodanese/Cell cycle control phosphatase"/>
    <property type="match status" value="1"/>
</dbReference>
<dbReference type="InterPro" id="IPR036873">
    <property type="entry name" value="Rhodanese-like_dom_sf"/>
</dbReference>
<dbReference type="CDD" id="cd00158">
    <property type="entry name" value="RHOD"/>
    <property type="match status" value="1"/>
</dbReference>
<feature type="region of interest" description="Disordered" evidence="1">
    <location>
        <begin position="1"/>
        <end position="55"/>
    </location>
</feature>
<reference evidence="3" key="1">
    <citation type="submission" date="2020-05" db="EMBL/GenBank/DDBJ databases">
        <title>WGS assembly of Panicum virgatum.</title>
        <authorList>
            <person name="Lovell J.T."/>
            <person name="Jenkins J."/>
            <person name="Shu S."/>
            <person name="Juenger T.E."/>
            <person name="Schmutz J."/>
        </authorList>
    </citation>
    <scope>NUCLEOTIDE SEQUENCE</scope>
    <source>
        <strain evidence="3">AP13</strain>
    </source>
</reference>
<keyword evidence="4" id="KW-1185">Reference proteome</keyword>
<evidence type="ECO:0000313" key="3">
    <source>
        <dbReference type="EMBL" id="KAG2614306.1"/>
    </source>
</evidence>
<sequence length="233" mass="25109">MPWAPFGRLKKDDEDGDGPFENRRDARLCPPQPPKRRTQETKRHGAPAGGGEPEPAMAATLARAALRALTRPRHAGAAGVPLQLDATAIAKQKTPGSLIGLRCTGTGAGGALQADEEAVVPRSAPVHIAYELHKAGHRYLDVRTESEFRAGHPERAVNIPYMFRTDSGTTKNTHFLEQVSRIFGKDDEIIVGCQSGRRSLMAATELHSAGFTDVTDIAGGFSSWKEKGLPINQ</sequence>
<dbReference type="EMBL" id="CM029043">
    <property type="protein sequence ID" value="KAG2614306.1"/>
    <property type="molecule type" value="Genomic_DNA"/>
</dbReference>
<protein>
    <recommendedName>
        <fullName evidence="2">Rhodanese domain-containing protein</fullName>
    </recommendedName>
</protein>
<proteinExistence type="predicted"/>
<evidence type="ECO:0000313" key="4">
    <source>
        <dbReference type="Proteomes" id="UP000823388"/>
    </source>
</evidence>
<dbReference type="InterPro" id="IPR001763">
    <property type="entry name" value="Rhodanese-like_dom"/>
</dbReference>
<name>A0A8T0TZT2_PANVG</name>